<feature type="transmembrane region" description="Helical" evidence="1">
    <location>
        <begin position="146"/>
        <end position="169"/>
    </location>
</feature>
<feature type="transmembrane region" description="Helical" evidence="1">
    <location>
        <begin position="64"/>
        <end position="84"/>
    </location>
</feature>
<keyword evidence="1" id="KW-1133">Transmembrane helix</keyword>
<dbReference type="RefSeq" id="WP_004228560.1">
    <property type="nucleotide sequence ID" value="NZ_AEUV02000002.1"/>
</dbReference>
<dbReference type="PANTHER" id="PTHR37955:SF1">
    <property type="entry name" value="DEP DOMAIN-CONTAINING PROTEIN"/>
    <property type="match status" value="1"/>
</dbReference>
<dbReference type="Proteomes" id="UP000004322">
    <property type="component" value="Unassembled WGS sequence"/>
</dbReference>
<dbReference type="GO" id="GO:0046583">
    <property type="term" value="F:monoatomic cation efflux transmembrane transporter activity"/>
    <property type="evidence" value="ECO:0007669"/>
    <property type="project" value="TreeGrafter"/>
</dbReference>
<dbReference type="InterPro" id="IPR038665">
    <property type="entry name" value="Voltage-dep_anion_channel_sf"/>
</dbReference>
<dbReference type="STRING" id="873449.STRCR_0212"/>
<name>G5JNQ5_STRCG</name>
<protein>
    <submittedName>
        <fullName evidence="2">Membrane protein</fullName>
    </submittedName>
</protein>
<dbReference type="InterPro" id="IPR052951">
    <property type="entry name" value="Tellurite_res_ion_channel"/>
</dbReference>
<keyword evidence="3" id="KW-1185">Reference proteome</keyword>
<feature type="transmembrane region" description="Helical" evidence="1">
    <location>
        <begin position="123"/>
        <end position="140"/>
    </location>
</feature>
<proteinExistence type="predicted"/>
<comment type="caution">
    <text evidence="2">The sequence shown here is derived from an EMBL/GenBank/DDBJ whole genome shotgun (WGS) entry which is preliminary data.</text>
</comment>
<feature type="transmembrane region" description="Helical" evidence="1">
    <location>
        <begin position="208"/>
        <end position="230"/>
    </location>
</feature>
<feature type="transmembrane region" description="Helical" evidence="1">
    <location>
        <begin position="90"/>
        <end position="111"/>
    </location>
</feature>
<accession>G5JNQ5</accession>
<dbReference type="PANTHER" id="PTHR37955">
    <property type="entry name" value="TELLURITE RESISTANCE PROTEIN TEHA"/>
    <property type="match status" value="1"/>
</dbReference>
<dbReference type="AlphaFoldDB" id="G5JNQ5"/>
<feature type="transmembrane region" description="Helical" evidence="1">
    <location>
        <begin position="181"/>
        <end position="202"/>
    </location>
</feature>
<keyword evidence="1" id="KW-0472">Membrane</keyword>
<keyword evidence="1" id="KW-0812">Transmembrane</keyword>
<sequence length="253" mass="28414">MKSRLPLALTGLLLGLTALTNLIFKFVNPLAAQGLLFLSLGLWLLLTVYFCLEKEDCQKQLTSLLTASTFPTYFMAMMLSPLVLPLARPYLLSIWAIGLVGHLVFLGMFSIRAKKQATWKQVYPGWFVIYVGPAAASITARVVGQILLGQMIFYLTFLAYLILMVALFYRLSKWPLSEQELPNMAIMAAPSSLLLLAFLQLYPCGHSVFLTLLLLLSQGFYWGTFLYLVCRIKTWFAPSFQPLLSPVSAQQRP</sequence>
<dbReference type="GO" id="GO:0005886">
    <property type="term" value="C:plasma membrane"/>
    <property type="evidence" value="ECO:0007669"/>
    <property type="project" value="TreeGrafter"/>
</dbReference>
<feature type="transmembrane region" description="Helical" evidence="1">
    <location>
        <begin position="30"/>
        <end position="52"/>
    </location>
</feature>
<dbReference type="eggNOG" id="COG1275">
    <property type="taxonomic scope" value="Bacteria"/>
</dbReference>
<gene>
    <name evidence="2" type="ORF">STRCR_0212</name>
</gene>
<dbReference type="Gene3D" id="1.50.10.150">
    <property type="entry name" value="Voltage-dependent anion channel"/>
    <property type="match status" value="1"/>
</dbReference>
<reference evidence="2" key="1">
    <citation type="submission" date="2011-07" db="EMBL/GenBank/DDBJ databases">
        <authorList>
            <person name="Stanhope M.J."/>
            <person name="Durkin A.S."/>
            <person name="Hostetler J."/>
            <person name="Kim M."/>
            <person name="Radune D."/>
            <person name="Singh I."/>
            <person name="Town C.D."/>
        </authorList>
    </citation>
    <scope>NUCLEOTIDE SEQUENCE [LARGE SCALE GENOMIC DNA]</scope>
    <source>
        <strain evidence="2">HS-6</strain>
    </source>
</reference>
<evidence type="ECO:0000313" key="2">
    <source>
        <dbReference type="EMBL" id="EHI74827.1"/>
    </source>
</evidence>
<dbReference type="EMBL" id="AEUV02000002">
    <property type="protein sequence ID" value="EHI74827.1"/>
    <property type="molecule type" value="Genomic_DNA"/>
</dbReference>
<evidence type="ECO:0000313" key="3">
    <source>
        <dbReference type="Proteomes" id="UP000004322"/>
    </source>
</evidence>
<organism evidence="2 3">
    <name type="scientific">Streptococcus criceti HS-6</name>
    <dbReference type="NCBI Taxonomy" id="873449"/>
    <lineage>
        <taxon>Bacteria</taxon>
        <taxon>Bacillati</taxon>
        <taxon>Bacillota</taxon>
        <taxon>Bacilli</taxon>
        <taxon>Lactobacillales</taxon>
        <taxon>Streptococcaceae</taxon>
        <taxon>Streptococcus</taxon>
    </lineage>
</organism>
<evidence type="ECO:0000256" key="1">
    <source>
        <dbReference type="SAM" id="Phobius"/>
    </source>
</evidence>